<name>A0ABU9AS80_9BACT</name>
<evidence type="ECO:0000256" key="1">
    <source>
        <dbReference type="SAM" id="MobiDB-lite"/>
    </source>
</evidence>
<dbReference type="Proteomes" id="UP001371305">
    <property type="component" value="Unassembled WGS sequence"/>
</dbReference>
<evidence type="ECO:0000313" key="3">
    <source>
        <dbReference type="Proteomes" id="UP001371305"/>
    </source>
</evidence>
<dbReference type="RefSeq" id="WP_341404186.1">
    <property type="nucleotide sequence ID" value="NZ_JBBUKT010000003.1"/>
</dbReference>
<gene>
    <name evidence="2" type="ORF">WKV53_08730</name>
</gene>
<evidence type="ECO:0000313" key="2">
    <source>
        <dbReference type="EMBL" id="MEK7950578.1"/>
    </source>
</evidence>
<dbReference type="EMBL" id="JBBUKT010000003">
    <property type="protein sequence ID" value="MEK7950578.1"/>
    <property type="molecule type" value="Genomic_DNA"/>
</dbReference>
<sequence length="399" mass="44580">MKPSTATVLTVAVLLAAAMLCPVIVPRIAGEEAAVPGDDPLRARSSAPQRMDLQDSDPEAAQKAMNRRVQTQLLNANWMERSRNLLLLAEHLKPDEWPLAMNSLPTMGINRHGEEGILLMTAWTEVDPLAAVGYLKTLRHAVIPLWITRDPKAAWEWIMSQDQAEQPELVGFALLAWVKTDLPRVTRELAAMKDRGSILGYDRGSILGDVARRIAGMEKGASRQWLDSISDPKLKDEALHALLTNLPQSRIEEKLELVHDQPEMRKRVTQNLYHAWADVDEAAAMASFENLEPGEEREIALLGIIQCLSPKDPVRALDIIDRHPGHGQDLLLCSWVTGVADDDPALGLGQIHRIERPDDLEMVYRRVLTTWLEKDGAAAREWLATHDLPPSLKQEFKPD</sequence>
<proteinExistence type="predicted"/>
<protein>
    <recommendedName>
        <fullName evidence="4">HEAT repeat domain-containing protein</fullName>
    </recommendedName>
</protein>
<evidence type="ECO:0008006" key="4">
    <source>
        <dbReference type="Google" id="ProtNLM"/>
    </source>
</evidence>
<comment type="caution">
    <text evidence="2">The sequence shown here is derived from an EMBL/GenBank/DDBJ whole genome shotgun (WGS) entry which is preliminary data.</text>
</comment>
<feature type="region of interest" description="Disordered" evidence="1">
    <location>
        <begin position="35"/>
        <end position="57"/>
    </location>
</feature>
<organism evidence="2 3">
    <name type="scientific">Luteolibacter soli</name>
    <dbReference type="NCBI Taxonomy" id="3135280"/>
    <lineage>
        <taxon>Bacteria</taxon>
        <taxon>Pseudomonadati</taxon>
        <taxon>Verrucomicrobiota</taxon>
        <taxon>Verrucomicrobiia</taxon>
        <taxon>Verrucomicrobiales</taxon>
        <taxon>Verrucomicrobiaceae</taxon>
        <taxon>Luteolibacter</taxon>
    </lineage>
</organism>
<reference evidence="2 3" key="1">
    <citation type="submission" date="2024-04" db="EMBL/GenBank/DDBJ databases">
        <title>Luteolibacter sp. isolated from soil.</title>
        <authorList>
            <person name="An J."/>
        </authorList>
    </citation>
    <scope>NUCLEOTIDE SEQUENCE [LARGE SCALE GENOMIC DNA]</scope>
    <source>
        <strain evidence="2 3">Y139</strain>
    </source>
</reference>
<keyword evidence="3" id="KW-1185">Reference proteome</keyword>
<accession>A0ABU9AS80</accession>